<name>A0A0F9Q085_9ZZZZ</name>
<comment type="caution">
    <text evidence="2">The sequence shown here is derived from an EMBL/GenBank/DDBJ whole genome shotgun (WGS) entry which is preliminary data.</text>
</comment>
<evidence type="ECO:0000256" key="1">
    <source>
        <dbReference type="SAM" id="MobiDB-lite"/>
    </source>
</evidence>
<feature type="compositionally biased region" description="Polar residues" evidence="1">
    <location>
        <begin position="386"/>
        <end position="396"/>
    </location>
</feature>
<dbReference type="AlphaFoldDB" id="A0A0F9Q085"/>
<organism evidence="2">
    <name type="scientific">marine sediment metagenome</name>
    <dbReference type="NCBI Taxonomy" id="412755"/>
    <lineage>
        <taxon>unclassified sequences</taxon>
        <taxon>metagenomes</taxon>
        <taxon>ecological metagenomes</taxon>
    </lineage>
</organism>
<protein>
    <submittedName>
        <fullName evidence="2">Uncharacterized protein</fullName>
    </submittedName>
</protein>
<accession>A0A0F9Q085</accession>
<sequence>MNYLGDFAPGSTVFVWFNTFSSNDPSASVTATDLVDTDIVIYKDDSLTQRANTAGMAIDVDVDTFAGVHKFTIDTADNTIGDFWEAGHDYAAVAVGITVDAGAINAVVATFSIANRRTAGQMAQTSIEGLTDQNTFTLTSGEASGDNDAYNDCIIVVTDQVTQIQKAVGYISDYTGASRTVQLYADPLQTGFTMAVGDSVEIFATSAFANVHTVNRTAQTANNNGADINTLITQVGTAGDGLTAINLPNQTMDISGSLSGSVGSVSGAVGSVAGNVDGSVGSVTGAVGSVSGAVGSVTGAVGSVTGHTNQTADHTAALTTIDNFLDTEVAAILALLDDARGEPGQGAPPVNPDAMTKIDYIYKFLRNRVTSTATLITVFNDDTTTAGQKSTVSDDGTTYDREEFVSGA</sequence>
<gene>
    <name evidence="2" type="ORF">LCGC14_0764890</name>
</gene>
<feature type="region of interest" description="Disordered" evidence="1">
    <location>
        <begin position="386"/>
        <end position="408"/>
    </location>
</feature>
<dbReference type="EMBL" id="LAZR01001904">
    <property type="protein sequence ID" value="KKN37290.1"/>
    <property type="molecule type" value="Genomic_DNA"/>
</dbReference>
<reference evidence="2" key="1">
    <citation type="journal article" date="2015" name="Nature">
        <title>Complex archaea that bridge the gap between prokaryotes and eukaryotes.</title>
        <authorList>
            <person name="Spang A."/>
            <person name="Saw J.H."/>
            <person name="Jorgensen S.L."/>
            <person name="Zaremba-Niedzwiedzka K."/>
            <person name="Martijn J."/>
            <person name="Lind A.E."/>
            <person name="van Eijk R."/>
            <person name="Schleper C."/>
            <person name="Guy L."/>
            <person name="Ettema T.J."/>
        </authorList>
    </citation>
    <scope>NUCLEOTIDE SEQUENCE</scope>
</reference>
<evidence type="ECO:0000313" key="2">
    <source>
        <dbReference type="EMBL" id="KKN37290.1"/>
    </source>
</evidence>
<feature type="compositionally biased region" description="Basic and acidic residues" evidence="1">
    <location>
        <begin position="398"/>
        <end position="408"/>
    </location>
</feature>
<proteinExistence type="predicted"/>